<keyword evidence="2" id="KW-1185">Reference proteome</keyword>
<proteinExistence type="predicted"/>
<evidence type="ECO:0000313" key="1">
    <source>
        <dbReference type="EMBL" id="KYC94364.1"/>
    </source>
</evidence>
<dbReference type="STRING" id="46224.B4102_3585"/>
<dbReference type="Proteomes" id="UP000075666">
    <property type="component" value="Unassembled WGS sequence"/>
</dbReference>
<protein>
    <submittedName>
        <fullName evidence="1">Uncharacterized protein</fullName>
    </submittedName>
</protein>
<comment type="caution">
    <text evidence="1">The sequence shown here is derived from an EMBL/GenBank/DDBJ whole genome shotgun (WGS) entry which is preliminary data.</text>
</comment>
<accession>A0A150KLZ7</accession>
<reference evidence="1 2" key="1">
    <citation type="submission" date="2016-01" db="EMBL/GenBank/DDBJ databases">
        <title>Genome Sequences of Twelve Sporeforming Bacillus Species Isolated from Foods.</title>
        <authorList>
            <person name="Berendsen E.M."/>
            <person name="Wells-Bennik M.H."/>
            <person name="Krawcyk A.O."/>
            <person name="De Jong A."/>
            <person name="Holsappel S."/>
            <person name="Eijlander R.T."/>
            <person name="Kuipers O.P."/>
        </authorList>
    </citation>
    <scope>NUCLEOTIDE SEQUENCE [LARGE SCALE GENOMIC DNA]</scope>
    <source>
        <strain evidence="1 2">B4102</strain>
    </source>
</reference>
<evidence type="ECO:0000313" key="2">
    <source>
        <dbReference type="Proteomes" id="UP000075666"/>
    </source>
</evidence>
<dbReference type="PATRIC" id="fig|46224.3.peg.264"/>
<dbReference type="RefSeq" id="WP_066234751.1">
    <property type="nucleotide sequence ID" value="NZ_LQYN01000101.1"/>
</dbReference>
<dbReference type="AlphaFoldDB" id="A0A150KLZ7"/>
<organism evidence="1 2">
    <name type="scientific">Heyndrickxia sporothermodurans</name>
    <dbReference type="NCBI Taxonomy" id="46224"/>
    <lineage>
        <taxon>Bacteria</taxon>
        <taxon>Bacillati</taxon>
        <taxon>Bacillota</taxon>
        <taxon>Bacilli</taxon>
        <taxon>Bacillales</taxon>
        <taxon>Bacillaceae</taxon>
        <taxon>Heyndrickxia</taxon>
    </lineage>
</organism>
<dbReference type="EMBL" id="LQYN01000101">
    <property type="protein sequence ID" value="KYC94364.1"/>
    <property type="molecule type" value="Genomic_DNA"/>
</dbReference>
<name>A0A150KLZ7_9BACI</name>
<sequence length="126" mass="14256">MLNILKNAMTNENTVYLGDKKVDIKKLTPSLWKKLFETIDQLPGLIVQVLLAPKEDFYSYIISACDIAMDEVVRVVAVLSGIDEKYISENAGLDEIINYLAKTVKKNNLRDVIKNVKSLLPQQQTE</sequence>
<gene>
    <name evidence="1" type="ORF">B4102_3585</name>
</gene>